<evidence type="ECO:0000313" key="3">
    <source>
        <dbReference type="RefSeq" id="XP_015934205.1"/>
    </source>
</evidence>
<gene>
    <name evidence="3" type="primary">LOC107460363</name>
</gene>
<dbReference type="AlphaFoldDB" id="A0A6P4B5D0"/>
<sequence length="211" mass="24583">MAKQLAERPTKFFPSDTVPSPKEECKVISLRIGTMINKELSMEDEKKIKDPQQEKREENLEKAHALVEIKKEKVKTYKSRIPYPQKHQKQDQEKNFSKFLEVFKKLQINIPFVEVLEQIPLYDKFIKELLSKERSLKEDENVIFTKEYSAIIQRNLPQKLKDPGSFQIPCTIGDITIGKGLCDLGASINLMSLFMVKRLRIEEVKLTRSSL</sequence>
<dbReference type="RefSeq" id="XP_015934205.1">
    <property type="nucleotide sequence ID" value="XM_016078719.1"/>
</dbReference>
<dbReference type="PANTHER" id="PTHR33067:SF9">
    <property type="entry name" value="RNA-DIRECTED DNA POLYMERASE"/>
    <property type="match status" value="1"/>
</dbReference>
<feature type="compositionally biased region" description="Basic and acidic residues" evidence="1">
    <location>
        <begin position="1"/>
        <end position="10"/>
    </location>
</feature>
<reference evidence="2" key="1">
    <citation type="journal article" date="2016" name="Nat. Genet.">
        <title>The genome sequences of Arachis duranensis and Arachis ipaensis, the diploid ancestors of cultivated peanut.</title>
        <authorList>
            <person name="Bertioli D.J."/>
            <person name="Cannon S.B."/>
            <person name="Froenicke L."/>
            <person name="Huang G."/>
            <person name="Farmer A.D."/>
            <person name="Cannon E.K."/>
            <person name="Liu X."/>
            <person name="Gao D."/>
            <person name="Clevenger J."/>
            <person name="Dash S."/>
            <person name="Ren L."/>
            <person name="Moretzsohn M.C."/>
            <person name="Shirasawa K."/>
            <person name="Huang W."/>
            <person name="Vidigal B."/>
            <person name="Abernathy B."/>
            <person name="Chu Y."/>
            <person name="Niederhuth C.E."/>
            <person name="Umale P."/>
            <person name="Araujo A.C."/>
            <person name="Kozik A."/>
            <person name="Kim K.D."/>
            <person name="Burow M.D."/>
            <person name="Varshney R.K."/>
            <person name="Wang X."/>
            <person name="Zhang X."/>
            <person name="Barkley N."/>
            <person name="Guimaraes P.M."/>
            <person name="Isobe S."/>
            <person name="Guo B."/>
            <person name="Liao B."/>
            <person name="Stalker H.T."/>
            <person name="Schmitz R.J."/>
            <person name="Scheffler B.E."/>
            <person name="Leal-Bertioli S.C."/>
            <person name="Xun X."/>
            <person name="Jackson S.A."/>
            <person name="Michelmore R."/>
            <person name="Ozias-Akins P."/>
        </authorList>
    </citation>
    <scope>NUCLEOTIDE SEQUENCE [LARGE SCALE GENOMIC DNA]</scope>
    <source>
        <strain evidence="2">cv. V14167</strain>
    </source>
</reference>
<organism evidence="2 3">
    <name type="scientific">Arachis duranensis</name>
    <name type="common">Wild peanut</name>
    <dbReference type="NCBI Taxonomy" id="130453"/>
    <lineage>
        <taxon>Eukaryota</taxon>
        <taxon>Viridiplantae</taxon>
        <taxon>Streptophyta</taxon>
        <taxon>Embryophyta</taxon>
        <taxon>Tracheophyta</taxon>
        <taxon>Spermatophyta</taxon>
        <taxon>Magnoliopsida</taxon>
        <taxon>eudicotyledons</taxon>
        <taxon>Gunneridae</taxon>
        <taxon>Pentapetalae</taxon>
        <taxon>rosids</taxon>
        <taxon>fabids</taxon>
        <taxon>Fabales</taxon>
        <taxon>Fabaceae</taxon>
        <taxon>Papilionoideae</taxon>
        <taxon>50 kb inversion clade</taxon>
        <taxon>dalbergioids sensu lato</taxon>
        <taxon>Dalbergieae</taxon>
        <taxon>Pterocarpus clade</taxon>
        <taxon>Arachis</taxon>
    </lineage>
</organism>
<evidence type="ECO:0000313" key="2">
    <source>
        <dbReference type="Proteomes" id="UP000515211"/>
    </source>
</evidence>
<dbReference type="PANTHER" id="PTHR33067">
    <property type="entry name" value="RNA-DIRECTED DNA POLYMERASE-RELATED"/>
    <property type="match status" value="1"/>
</dbReference>
<proteinExistence type="predicted"/>
<dbReference type="KEGG" id="adu:107460363"/>
<evidence type="ECO:0000256" key="1">
    <source>
        <dbReference type="SAM" id="MobiDB-lite"/>
    </source>
</evidence>
<accession>A0A6P4B5D0</accession>
<dbReference type="GeneID" id="107460363"/>
<protein>
    <submittedName>
        <fullName evidence="3">Uncharacterized protein LOC107460363</fullName>
    </submittedName>
</protein>
<name>A0A6P4B5D0_ARADU</name>
<keyword evidence="2" id="KW-1185">Reference proteome</keyword>
<reference evidence="3" key="2">
    <citation type="submission" date="2025-08" db="UniProtKB">
        <authorList>
            <consortium name="RefSeq"/>
        </authorList>
    </citation>
    <scope>IDENTIFICATION</scope>
    <source>
        <tissue evidence="3">Whole plant</tissue>
    </source>
</reference>
<dbReference type="Gene3D" id="2.40.70.10">
    <property type="entry name" value="Acid Proteases"/>
    <property type="match status" value="1"/>
</dbReference>
<dbReference type="InterPro" id="IPR021109">
    <property type="entry name" value="Peptidase_aspartic_dom_sf"/>
</dbReference>
<dbReference type="Proteomes" id="UP000515211">
    <property type="component" value="Chromosome 8"/>
</dbReference>
<feature type="region of interest" description="Disordered" evidence="1">
    <location>
        <begin position="1"/>
        <end position="21"/>
    </location>
</feature>